<dbReference type="AlphaFoldDB" id="M0NI84"/>
<name>M0NI84_9EURY</name>
<keyword evidence="2" id="KW-1185">Reference proteome</keyword>
<dbReference type="EMBL" id="AOMF01000015">
    <property type="protein sequence ID" value="EMA56819.1"/>
    <property type="molecule type" value="Genomic_DNA"/>
</dbReference>
<proteinExistence type="predicted"/>
<evidence type="ECO:0000313" key="2">
    <source>
        <dbReference type="Proteomes" id="UP000011680"/>
    </source>
</evidence>
<comment type="caution">
    <text evidence="1">The sequence shown here is derived from an EMBL/GenBank/DDBJ whole genome shotgun (WGS) entry which is preliminary data.</text>
</comment>
<sequence>MISSELRPHKSRLIRLYGLNRTRMLTTLTKTDLSGHIDYTNRNNVEKLLQTFTMRIERVHENLER</sequence>
<dbReference type="Proteomes" id="UP000011680">
    <property type="component" value="Unassembled WGS sequence"/>
</dbReference>
<accession>M0NI84</accession>
<evidence type="ECO:0000313" key="1">
    <source>
        <dbReference type="EMBL" id="EMA56819.1"/>
    </source>
</evidence>
<reference evidence="1 2" key="1">
    <citation type="journal article" date="2014" name="PLoS Genet.">
        <title>Phylogenetically driven sequencing of extremely halophilic archaea reveals strategies for static and dynamic osmo-response.</title>
        <authorList>
            <person name="Becker E.A."/>
            <person name="Seitzer P.M."/>
            <person name="Tritt A."/>
            <person name="Larsen D."/>
            <person name="Krusor M."/>
            <person name="Yao A.I."/>
            <person name="Wu D."/>
            <person name="Madern D."/>
            <person name="Eisen J.A."/>
            <person name="Darling A.E."/>
            <person name="Facciotti M.T."/>
        </authorList>
    </citation>
    <scope>NUCLEOTIDE SEQUENCE [LARGE SCALE GENOMIC DNA]</scope>
    <source>
        <strain evidence="1 2">JCM 13552</strain>
    </source>
</reference>
<protein>
    <submittedName>
        <fullName evidence="1">Uncharacterized protein</fullName>
    </submittedName>
</protein>
<gene>
    <name evidence="1" type="ORF">C451_00395</name>
</gene>
<organism evidence="1 2">
    <name type="scientific">Halococcus thailandensis JCM 13552</name>
    <dbReference type="NCBI Taxonomy" id="1227457"/>
    <lineage>
        <taxon>Archaea</taxon>
        <taxon>Methanobacteriati</taxon>
        <taxon>Methanobacteriota</taxon>
        <taxon>Stenosarchaea group</taxon>
        <taxon>Halobacteria</taxon>
        <taxon>Halobacteriales</taxon>
        <taxon>Halococcaceae</taxon>
        <taxon>Halococcus</taxon>
    </lineage>
</organism>